<keyword evidence="4" id="KW-0540">Nuclease</keyword>
<dbReference type="PANTHER" id="PTHR22930:SF85">
    <property type="entry name" value="GH03217P-RELATED"/>
    <property type="match status" value="1"/>
</dbReference>
<dbReference type="PANTHER" id="PTHR22930">
    <property type="match status" value="1"/>
</dbReference>
<evidence type="ECO:0000256" key="2">
    <source>
        <dbReference type="ARBA" id="ARBA00004123"/>
    </source>
</evidence>
<comment type="caution">
    <text evidence="10">The sequence shown here is derived from an EMBL/GenBank/DDBJ whole genome shotgun (WGS) entry which is preliminary data.</text>
</comment>
<keyword evidence="5" id="KW-0479">Metal-binding</keyword>
<evidence type="ECO:0000313" key="11">
    <source>
        <dbReference type="Proteomes" id="UP001159042"/>
    </source>
</evidence>
<evidence type="ECO:0000256" key="1">
    <source>
        <dbReference type="ARBA" id="ARBA00001968"/>
    </source>
</evidence>
<dbReference type="InterPro" id="IPR045249">
    <property type="entry name" value="HARBI1-like"/>
</dbReference>
<dbReference type="GO" id="GO:0004518">
    <property type="term" value="F:nuclease activity"/>
    <property type="evidence" value="ECO:0007669"/>
    <property type="project" value="UniProtKB-KW"/>
</dbReference>
<dbReference type="GO" id="GO:0005634">
    <property type="term" value="C:nucleus"/>
    <property type="evidence" value="ECO:0007669"/>
    <property type="project" value="UniProtKB-SubCell"/>
</dbReference>
<dbReference type="Pfam" id="PF13359">
    <property type="entry name" value="DDE_Tnp_4"/>
    <property type="match status" value="1"/>
</dbReference>
<comment type="cofactor">
    <cofactor evidence="1">
        <name>a divalent metal cation</name>
        <dbReference type="ChEBI" id="CHEBI:60240"/>
    </cofactor>
</comment>
<keyword evidence="6" id="KW-0378">Hydrolase</keyword>
<dbReference type="GO" id="GO:0046872">
    <property type="term" value="F:metal ion binding"/>
    <property type="evidence" value="ECO:0007669"/>
    <property type="project" value="UniProtKB-KW"/>
</dbReference>
<evidence type="ECO:0000259" key="9">
    <source>
        <dbReference type="Pfam" id="PF13359"/>
    </source>
</evidence>
<evidence type="ECO:0000256" key="5">
    <source>
        <dbReference type="ARBA" id="ARBA00022723"/>
    </source>
</evidence>
<dbReference type="AlphaFoldDB" id="A0AAV8VAC8"/>
<keyword evidence="7" id="KW-0539">Nucleus</keyword>
<evidence type="ECO:0000256" key="6">
    <source>
        <dbReference type="ARBA" id="ARBA00022801"/>
    </source>
</evidence>
<reference evidence="10 11" key="1">
    <citation type="journal article" date="2023" name="Insect Mol. Biol.">
        <title>Genome sequencing provides insights into the evolution of gene families encoding plant cell wall-degrading enzymes in longhorned beetles.</title>
        <authorList>
            <person name="Shin N.R."/>
            <person name="Okamura Y."/>
            <person name="Kirsch R."/>
            <person name="Pauchet Y."/>
        </authorList>
    </citation>
    <scope>NUCLEOTIDE SEQUENCE [LARGE SCALE GENOMIC DNA]</scope>
    <source>
        <strain evidence="10">EAD_L_NR</strain>
    </source>
</reference>
<dbReference type="EMBL" id="JANEYG010000229">
    <property type="protein sequence ID" value="KAJ8910962.1"/>
    <property type="molecule type" value="Genomic_DNA"/>
</dbReference>
<feature type="compositionally biased region" description="Low complexity" evidence="8">
    <location>
        <begin position="24"/>
        <end position="33"/>
    </location>
</feature>
<protein>
    <recommendedName>
        <fullName evidence="9">DDE Tnp4 domain-containing protein</fullName>
    </recommendedName>
</protein>
<evidence type="ECO:0000256" key="8">
    <source>
        <dbReference type="SAM" id="MobiDB-lite"/>
    </source>
</evidence>
<evidence type="ECO:0000256" key="3">
    <source>
        <dbReference type="ARBA" id="ARBA00006958"/>
    </source>
</evidence>
<feature type="region of interest" description="Disordered" evidence="8">
    <location>
        <begin position="16"/>
        <end position="35"/>
    </location>
</feature>
<keyword evidence="11" id="KW-1185">Reference proteome</keyword>
<sequence length="377" mass="43411">MDPMDAVTQLLMKKIKKVNDDPSTDSSSSSSSDEVLTGHFKEQHASIKYFVKNVVLKYSPSDFKKHFRLSKTSIEELMNKIHKSHVGHPGYPPFDSLLLTIWTLSTQESFREVGDRFGISEGHTHRVFISYCKKLMAVKDQYIVWPRGEAAHNNVENFNVLRGQRSFPNVFGCIDGTHIAIPGPDGDNSYYNRKGYHSIQVQAICNAKLKFINVYSGWPGSVHDARVWQASKICQMLEDDPRSLLLPNTYLLGNSAYPLKRYLIVPFKDNGHLRRRQREFNKKLSSTRVVIEQAFGRLKGLYRRLKYLNVLKLANVKYIIIAACVLHNIGIDDNLEYYPEDHDDDDDDDNRENEVDDQMQIPEDVQEIRNRIMLSIT</sequence>
<dbReference type="Proteomes" id="UP001159042">
    <property type="component" value="Unassembled WGS sequence"/>
</dbReference>
<feature type="domain" description="DDE Tnp4" evidence="9">
    <location>
        <begin position="174"/>
        <end position="328"/>
    </location>
</feature>
<evidence type="ECO:0000256" key="4">
    <source>
        <dbReference type="ARBA" id="ARBA00022722"/>
    </source>
</evidence>
<evidence type="ECO:0000313" key="10">
    <source>
        <dbReference type="EMBL" id="KAJ8910962.1"/>
    </source>
</evidence>
<proteinExistence type="inferred from homology"/>
<evidence type="ECO:0000256" key="7">
    <source>
        <dbReference type="ARBA" id="ARBA00023242"/>
    </source>
</evidence>
<organism evidence="10 11">
    <name type="scientific">Exocentrus adspersus</name>
    <dbReference type="NCBI Taxonomy" id="1586481"/>
    <lineage>
        <taxon>Eukaryota</taxon>
        <taxon>Metazoa</taxon>
        <taxon>Ecdysozoa</taxon>
        <taxon>Arthropoda</taxon>
        <taxon>Hexapoda</taxon>
        <taxon>Insecta</taxon>
        <taxon>Pterygota</taxon>
        <taxon>Neoptera</taxon>
        <taxon>Endopterygota</taxon>
        <taxon>Coleoptera</taxon>
        <taxon>Polyphaga</taxon>
        <taxon>Cucujiformia</taxon>
        <taxon>Chrysomeloidea</taxon>
        <taxon>Cerambycidae</taxon>
        <taxon>Lamiinae</taxon>
        <taxon>Acanthocinini</taxon>
        <taxon>Exocentrus</taxon>
    </lineage>
</organism>
<name>A0AAV8VAC8_9CUCU</name>
<gene>
    <name evidence="10" type="ORF">NQ315_003655</name>
</gene>
<comment type="subcellular location">
    <subcellularLocation>
        <location evidence="2">Nucleus</location>
    </subcellularLocation>
</comment>
<dbReference type="InterPro" id="IPR027806">
    <property type="entry name" value="HARBI1_dom"/>
</dbReference>
<accession>A0AAV8VAC8</accession>
<comment type="similarity">
    <text evidence="3">Belongs to the HARBI1 family.</text>
</comment>
<dbReference type="GO" id="GO:0016787">
    <property type="term" value="F:hydrolase activity"/>
    <property type="evidence" value="ECO:0007669"/>
    <property type="project" value="UniProtKB-KW"/>
</dbReference>